<name>A0A1W2ADF2_9SPHI</name>
<dbReference type="STRING" id="475255.SAMN04488101_101492"/>
<dbReference type="EMBL" id="FWYB01000001">
    <property type="protein sequence ID" value="SMC58491.1"/>
    <property type="molecule type" value="Genomic_DNA"/>
</dbReference>
<evidence type="ECO:0000313" key="2">
    <source>
        <dbReference type="EMBL" id="SMC58491.1"/>
    </source>
</evidence>
<feature type="transmembrane region" description="Helical" evidence="1">
    <location>
        <begin position="32"/>
        <end position="50"/>
    </location>
</feature>
<organism evidence="2 3">
    <name type="scientific">Pedobacter nyackensis</name>
    <dbReference type="NCBI Taxonomy" id="475255"/>
    <lineage>
        <taxon>Bacteria</taxon>
        <taxon>Pseudomonadati</taxon>
        <taxon>Bacteroidota</taxon>
        <taxon>Sphingobacteriia</taxon>
        <taxon>Sphingobacteriales</taxon>
        <taxon>Sphingobacteriaceae</taxon>
        <taxon>Pedobacter</taxon>
    </lineage>
</organism>
<dbReference type="AlphaFoldDB" id="A0A1W2ADF2"/>
<evidence type="ECO:0000256" key="1">
    <source>
        <dbReference type="SAM" id="Phobius"/>
    </source>
</evidence>
<proteinExistence type="predicted"/>
<accession>A0A1W2ADF2</accession>
<keyword evidence="1" id="KW-1133">Transmembrane helix</keyword>
<keyword evidence="1" id="KW-0472">Membrane</keyword>
<protein>
    <submittedName>
        <fullName evidence="2">Uncharacterized protein</fullName>
    </submittedName>
</protein>
<evidence type="ECO:0000313" key="3">
    <source>
        <dbReference type="Proteomes" id="UP000192678"/>
    </source>
</evidence>
<keyword evidence="1" id="KW-0812">Transmembrane</keyword>
<keyword evidence="3" id="KW-1185">Reference proteome</keyword>
<reference evidence="2 3" key="1">
    <citation type="submission" date="2017-04" db="EMBL/GenBank/DDBJ databases">
        <authorList>
            <person name="Afonso C.L."/>
            <person name="Miller P.J."/>
            <person name="Scott M.A."/>
            <person name="Spackman E."/>
            <person name="Goraichik I."/>
            <person name="Dimitrov K.M."/>
            <person name="Suarez D.L."/>
            <person name="Swayne D.E."/>
        </authorList>
    </citation>
    <scope>NUCLEOTIDE SEQUENCE [LARGE SCALE GENOMIC DNA]</scope>
    <source>
        <strain evidence="2 3">DSM 19625</strain>
    </source>
</reference>
<gene>
    <name evidence="2" type="ORF">SAMN04488101_101492</name>
</gene>
<dbReference type="Proteomes" id="UP000192678">
    <property type="component" value="Unassembled WGS sequence"/>
</dbReference>
<sequence length="60" mass="7189">MNHKKLARAGLLFYFISMLIFLTLPKELRENTYIWLPYSLICVVWAYLIVRKEKSTNPIK</sequence>
<feature type="transmembrane region" description="Helical" evidence="1">
    <location>
        <begin position="7"/>
        <end position="26"/>
    </location>
</feature>